<sequence>MTDRLLASLVNEKTPVADLFRDWRKRYREDRIDGARQILQLCVDITGYSYVIKAEDVEQPGGKSRDFVQDNVVKSSFQEVHVFDKPAVLERLFKLLELMIVHNSQELLQDNFWLNRVINLMVAFCEASEDDECNMAGGCLSAFLCLHISAVRQNVQKELEKSYLDNGDSDELERRERNLSKGCKLLIRNIEIVHRFTTTLPIIVDLYCRMLVAYPGFYVEDGVGLKVLLKLLQLKHARTFALIINCFKNLLNQDTQSKEVVNAVTTFFIESAQAFFVQGLLNFKSYERHALEVVLLIQNQFQGRMVFNKDVTNKLRQFMFHADDQIRGYAIDFHVSTLCRPEDDQNKDSEILLHILKLYVTYDHSIESLKSLVTYLWNLDFFETWDVLFDLLTAEAARDDNFFLVYSIVLVANHCHELLMQSLESQEQQSVDRDKLRRLVKSFMHKYPGALRSCIRYECAYSELLKPASAEHHRKIMRLKVDVEPYYEALFDVLETVARTGTDFCMLVANLKAIRKYGTVIVDTEQIWSELMTSYASKFIETREKITSANVGKDPLVTEAYFHCMVRVTAILELDHDIGHANLNTLMKMVVNDFNLLDKFKFNPLQTAMFYRLYKSVFYTLLHAYQSHHTADGGNLPDLPRFTGQRLKRRVLELLRILIKHLGQYDEPLEVCMHQFTTLCDMLLMTQAGIAELNIPELANCEYSVEPTLLERMAKYLLNYLISKEYDIHDLAEQKQKQLLEKYINLYRNHGSLPRITDTYHIVANFCFPTQFEPQLKRLMVVLYRNDPAEFCEVISQAAFQLLLFYKSEPSVKNLFKKFQAFVGAELKELADDSSSVISRVVEKILNYMMSTVLASPDDAPGAKKMLKLIEPMLPAMPGEELVKLEHLLVRRQEYEKLESAERKVIDKFVKHLRKCADA</sequence>
<evidence type="ECO:0000313" key="1">
    <source>
        <dbReference type="EMBL" id="JAV20792.1"/>
    </source>
</evidence>
<organism evidence="1">
    <name type="scientific">Culex tarsalis</name>
    <name type="common">Encephalitis mosquito</name>
    <dbReference type="NCBI Taxonomy" id="7177"/>
    <lineage>
        <taxon>Eukaryota</taxon>
        <taxon>Metazoa</taxon>
        <taxon>Ecdysozoa</taxon>
        <taxon>Arthropoda</taxon>
        <taxon>Hexapoda</taxon>
        <taxon>Insecta</taxon>
        <taxon>Pterygota</taxon>
        <taxon>Neoptera</taxon>
        <taxon>Endopterygota</taxon>
        <taxon>Diptera</taxon>
        <taxon>Nematocera</taxon>
        <taxon>Culicoidea</taxon>
        <taxon>Culicidae</taxon>
        <taxon>Culicinae</taxon>
        <taxon>Culicini</taxon>
        <taxon>Culex</taxon>
        <taxon>Culex</taxon>
    </lineage>
</organism>
<reference evidence="1" key="1">
    <citation type="submission" date="2017-01" db="EMBL/GenBank/DDBJ databases">
        <title>A deep insight into the sialotranscriptome of adult male and female Cluex tarsalis mosquitoes.</title>
        <authorList>
            <person name="Ribeiro J.M."/>
            <person name="Moreira F."/>
            <person name="Bernard K.A."/>
            <person name="Calvo E."/>
        </authorList>
    </citation>
    <scope>NUCLEOTIDE SEQUENCE</scope>
    <source>
        <strain evidence="1">Kern County</strain>
        <tissue evidence="1">Salivary glands</tissue>
    </source>
</reference>
<protein>
    <submittedName>
        <fullName evidence="1">Uncharacterized protein</fullName>
    </submittedName>
</protein>
<accession>A0A1Q3EZR1</accession>
<name>A0A1Q3EZR1_CULTA</name>
<dbReference type="AlphaFoldDB" id="A0A1Q3EZR1"/>
<dbReference type="EMBL" id="GFDL01014253">
    <property type="protein sequence ID" value="JAV20792.1"/>
    <property type="molecule type" value="Transcribed_RNA"/>
</dbReference>
<proteinExistence type="predicted"/>